<sequence length="78" mass="8354">MSHVITSRCAGVRDRACLEVCPCECIYDAGEQFVIHPDDCIDCGACVAACPVDAIYADVDLPEADLPALAFNRAFFGL</sequence>
<evidence type="ECO:0000313" key="11">
    <source>
        <dbReference type="EMBL" id="GGJ75417.1"/>
    </source>
</evidence>
<comment type="function">
    <text evidence="9">Ferredoxins are iron-sulfur proteins that transfer electrons in a wide variety of metabolic reactions.</text>
</comment>
<dbReference type="Gene3D" id="3.30.70.20">
    <property type="match status" value="1"/>
</dbReference>
<dbReference type="PROSITE" id="PS51379">
    <property type="entry name" value="4FE4S_FER_2"/>
    <property type="match status" value="1"/>
</dbReference>
<dbReference type="GO" id="GO:0046872">
    <property type="term" value="F:metal ion binding"/>
    <property type="evidence" value="ECO:0007669"/>
    <property type="project" value="UniProtKB-UniRule"/>
</dbReference>
<dbReference type="AlphaFoldDB" id="A0A917PG28"/>
<reference evidence="11" key="2">
    <citation type="submission" date="2020-09" db="EMBL/GenBank/DDBJ databases">
        <authorList>
            <person name="Sun Q."/>
            <person name="Ohkuma M."/>
        </authorList>
    </citation>
    <scope>NUCLEOTIDE SEQUENCE</scope>
    <source>
        <strain evidence="11">JCM 14371</strain>
    </source>
</reference>
<keyword evidence="3 9" id="KW-0813">Transport</keyword>
<keyword evidence="6 9" id="KW-0249">Electron transport</keyword>
<keyword evidence="7 9" id="KW-0408">Iron</keyword>
<evidence type="ECO:0000256" key="5">
    <source>
        <dbReference type="ARBA" id="ARBA00022723"/>
    </source>
</evidence>
<dbReference type="InterPro" id="IPR017900">
    <property type="entry name" value="4Fe4S_Fe_S_CS"/>
</dbReference>
<comment type="caution">
    <text evidence="11">The sequence shown here is derived from an EMBL/GenBank/DDBJ whole genome shotgun (WGS) entry which is preliminary data.</text>
</comment>
<dbReference type="RefSeq" id="WP_188962868.1">
    <property type="nucleotide sequence ID" value="NZ_BMOE01000005.1"/>
</dbReference>
<organism evidence="11 12">
    <name type="scientific">Deinococcus aquiradiocola</name>
    <dbReference type="NCBI Taxonomy" id="393059"/>
    <lineage>
        <taxon>Bacteria</taxon>
        <taxon>Thermotogati</taxon>
        <taxon>Deinococcota</taxon>
        <taxon>Deinococci</taxon>
        <taxon>Deinococcales</taxon>
        <taxon>Deinococcaceae</taxon>
        <taxon>Deinococcus</taxon>
    </lineage>
</organism>
<evidence type="ECO:0000256" key="4">
    <source>
        <dbReference type="ARBA" id="ARBA00022485"/>
    </source>
</evidence>
<keyword evidence="8 9" id="KW-0411">Iron-sulfur</keyword>
<name>A0A917PG28_9DEIO</name>
<dbReference type="Proteomes" id="UP000635726">
    <property type="component" value="Unassembled WGS sequence"/>
</dbReference>
<dbReference type="InterPro" id="IPR000813">
    <property type="entry name" value="7Fe_ferredoxin"/>
</dbReference>
<comment type="cofactor">
    <cofactor evidence="1">
        <name>[3Fe-4S] cluster</name>
        <dbReference type="ChEBI" id="CHEBI:21137"/>
    </cofactor>
</comment>
<dbReference type="SUPFAM" id="SSF54862">
    <property type="entry name" value="4Fe-4S ferredoxins"/>
    <property type="match status" value="1"/>
</dbReference>
<gene>
    <name evidence="11" type="ORF">GCM10008939_19590</name>
</gene>
<evidence type="ECO:0000259" key="10">
    <source>
        <dbReference type="PROSITE" id="PS51379"/>
    </source>
</evidence>
<dbReference type="InterPro" id="IPR017896">
    <property type="entry name" value="4Fe4S_Fe-S-bd"/>
</dbReference>
<dbReference type="PANTHER" id="PTHR42859">
    <property type="entry name" value="OXIDOREDUCTASE"/>
    <property type="match status" value="1"/>
</dbReference>
<protein>
    <recommendedName>
        <fullName evidence="9">Ferredoxin</fullName>
    </recommendedName>
</protein>
<evidence type="ECO:0000256" key="8">
    <source>
        <dbReference type="ARBA" id="ARBA00023014"/>
    </source>
</evidence>
<dbReference type="PANTHER" id="PTHR42859:SF2">
    <property type="entry name" value="FERREDOXIN"/>
    <property type="match status" value="1"/>
</dbReference>
<evidence type="ECO:0000256" key="7">
    <source>
        <dbReference type="ARBA" id="ARBA00023004"/>
    </source>
</evidence>
<keyword evidence="4 9" id="KW-0004">4Fe-4S</keyword>
<proteinExistence type="predicted"/>
<evidence type="ECO:0000256" key="2">
    <source>
        <dbReference type="ARBA" id="ARBA00001966"/>
    </source>
</evidence>
<comment type="cofactor">
    <cofactor evidence="2 9">
        <name>[4Fe-4S] cluster</name>
        <dbReference type="ChEBI" id="CHEBI:49883"/>
    </cofactor>
</comment>
<dbReference type="GO" id="GO:0051539">
    <property type="term" value="F:4 iron, 4 sulfur cluster binding"/>
    <property type="evidence" value="ECO:0007669"/>
    <property type="project" value="UniProtKB-UniRule"/>
</dbReference>
<dbReference type="EMBL" id="BMOE01000005">
    <property type="protein sequence ID" value="GGJ75417.1"/>
    <property type="molecule type" value="Genomic_DNA"/>
</dbReference>
<evidence type="ECO:0000256" key="1">
    <source>
        <dbReference type="ARBA" id="ARBA00001927"/>
    </source>
</evidence>
<accession>A0A917PG28</accession>
<evidence type="ECO:0000256" key="9">
    <source>
        <dbReference type="RuleBase" id="RU365098"/>
    </source>
</evidence>
<dbReference type="PRINTS" id="PR00354">
    <property type="entry name" value="7FE8SFRDOXIN"/>
</dbReference>
<dbReference type="InterPro" id="IPR050294">
    <property type="entry name" value="RnfB_subfamily"/>
</dbReference>
<evidence type="ECO:0000256" key="3">
    <source>
        <dbReference type="ARBA" id="ARBA00022448"/>
    </source>
</evidence>
<reference evidence="11" key="1">
    <citation type="journal article" date="2014" name="Int. J. Syst. Evol. Microbiol.">
        <title>Complete genome sequence of Corynebacterium casei LMG S-19264T (=DSM 44701T), isolated from a smear-ripened cheese.</title>
        <authorList>
            <consortium name="US DOE Joint Genome Institute (JGI-PGF)"/>
            <person name="Walter F."/>
            <person name="Albersmeier A."/>
            <person name="Kalinowski J."/>
            <person name="Ruckert C."/>
        </authorList>
    </citation>
    <scope>NUCLEOTIDE SEQUENCE</scope>
    <source>
        <strain evidence="11">JCM 14371</strain>
    </source>
</reference>
<evidence type="ECO:0000313" key="12">
    <source>
        <dbReference type="Proteomes" id="UP000635726"/>
    </source>
</evidence>
<dbReference type="PROSITE" id="PS00198">
    <property type="entry name" value="4FE4S_FER_1"/>
    <property type="match status" value="1"/>
</dbReference>
<keyword evidence="12" id="KW-1185">Reference proteome</keyword>
<dbReference type="Pfam" id="PF00037">
    <property type="entry name" value="Fer4"/>
    <property type="match status" value="1"/>
</dbReference>
<keyword evidence="5 9" id="KW-0479">Metal-binding</keyword>
<dbReference type="GO" id="GO:0009055">
    <property type="term" value="F:electron transfer activity"/>
    <property type="evidence" value="ECO:0007669"/>
    <property type="project" value="UniProtKB-UniRule"/>
</dbReference>
<feature type="domain" description="4Fe-4S ferredoxin-type" evidence="10">
    <location>
        <begin position="31"/>
        <end position="60"/>
    </location>
</feature>
<evidence type="ECO:0000256" key="6">
    <source>
        <dbReference type="ARBA" id="ARBA00022982"/>
    </source>
</evidence>